<feature type="transmembrane region" description="Helical" evidence="2">
    <location>
        <begin position="33"/>
        <end position="53"/>
    </location>
</feature>
<sequence>MTYGILLTLTIWAVLVALMLRPPHRPLPLARAVYYLSVAANELPMLVLLLLALTVSSSLLFDDVDPTLGPLPTVAGIALGLFLLVGLAILQRRIIRSRAVIAHTMDLSAEARPFRWTWPAPLPLRPREVERIAGLAHGPGGREHRLDLYRRRHRDGAATPASPAPVLLYFHGGGYRSGSKHFESRHLLHRMAQRGWVVLSASYGLRPGTTWPGHLIDAKRVIAWVHEHAAEHGMDPSRIVISGSSAGGHLATHCALTGGDPLLQPGFEEIDTHVAAAVVLYGYLGRYYGQRPGEQPASHPLDLSVSGAPPVLIVHGALDNWVPVVQARDLAAHLRDGSPSPVVYAELPGAQHGFDVFASPRFRAVVGGIERFLAPLEEHEPAGSSLPATNTPGRPG</sequence>
<feature type="transmembrane region" description="Helical" evidence="2">
    <location>
        <begin position="6"/>
        <end position="21"/>
    </location>
</feature>
<dbReference type="SUPFAM" id="SSF53474">
    <property type="entry name" value="alpha/beta-Hydrolases"/>
    <property type="match status" value="1"/>
</dbReference>
<evidence type="ECO:0000259" key="3">
    <source>
        <dbReference type="Pfam" id="PF07859"/>
    </source>
</evidence>
<evidence type="ECO:0000256" key="2">
    <source>
        <dbReference type="SAM" id="Phobius"/>
    </source>
</evidence>
<reference evidence="4" key="1">
    <citation type="journal article" date="2021" name="PeerJ">
        <title>Extensive microbial diversity within the chicken gut microbiome revealed by metagenomics and culture.</title>
        <authorList>
            <person name="Gilroy R."/>
            <person name="Ravi A."/>
            <person name="Getino M."/>
            <person name="Pursley I."/>
            <person name="Horton D.L."/>
            <person name="Alikhan N.F."/>
            <person name="Baker D."/>
            <person name="Gharbi K."/>
            <person name="Hall N."/>
            <person name="Watson M."/>
            <person name="Adriaenssens E.M."/>
            <person name="Foster-Nyarko E."/>
            <person name="Jarju S."/>
            <person name="Secka A."/>
            <person name="Antonio M."/>
            <person name="Oren A."/>
            <person name="Chaudhuri R.R."/>
            <person name="La Ragione R."/>
            <person name="Hildebrand F."/>
            <person name="Pallen M.J."/>
        </authorList>
    </citation>
    <scope>NUCLEOTIDE SEQUENCE</scope>
    <source>
        <strain evidence="4">CHK130-7132</strain>
    </source>
</reference>
<reference evidence="4" key="2">
    <citation type="submission" date="2021-04" db="EMBL/GenBank/DDBJ databases">
        <authorList>
            <person name="Gilroy R."/>
        </authorList>
    </citation>
    <scope>NUCLEOTIDE SEQUENCE</scope>
    <source>
        <strain evidence="4">CHK130-7132</strain>
    </source>
</reference>
<protein>
    <submittedName>
        <fullName evidence="4">Alpha/beta hydrolase</fullName>
    </submittedName>
</protein>
<dbReference type="EMBL" id="DWWC01000094">
    <property type="protein sequence ID" value="HJC68961.1"/>
    <property type="molecule type" value="Genomic_DNA"/>
</dbReference>
<dbReference type="PANTHER" id="PTHR48081:SF33">
    <property type="entry name" value="KYNURENINE FORMAMIDASE"/>
    <property type="match status" value="1"/>
</dbReference>
<dbReference type="InterPro" id="IPR050300">
    <property type="entry name" value="GDXG_lipolytic_enzyme"/>
</dbReference>
<dbReference type="PANTHER" id="PTHR48081">
    <property type="entry name" value="AB HYDROLASE SUPERFAMILY PROTEIN C4A8.06C"/>
    <property type="match status" value="1"/>
</dbReference>
<dbReference type="Pfam" id="PF07859">
    <property type="entry name" value="Abhydrolase_3"/>
    <property type="match status" value="1"/>
</dbReference>
<dbReference type="Proteomes" id="UP000823854">
    <property type="component" value="Unassembled WGS sequence"/>
</dbReference>
<name>A0A9D2Q016_9MICO</name>
<keyword evidence="2" id="KW-1133">Transmembrane helix</keyword>
<keyword evidence="2" id="KW-0472">Membrane</keyword>
<gene>
    <name evidence="4" type="ORF">H9932_04680</name>
</gene>
<accession>A0A9D2Q016</accession>
<feature type="domain" description="Alpha/beta hydrolase fold-3" evidence="3">
    <location>
        <begin position="167"/>
        <end position="354"/>
    </location>
</feature>
<keyword evidence="2" id="KW-0812">Transmembrane</keyword>
<dbReference type="GO" id="GO:0016787">
    <property type="term" value="F:hydrolase activity"/>
    <property type="evidence" value="ECO:0007669"/>
    <property type="project" value="UniProtKB-KW"/>
</dbReference>
<feature type="transmembrane region" description="Helical" evidence="2">
    <location>
        <begin position="73"/>
        <end position="90"/>
    </location>
</feature>
<keyword evidence="1 4" id="KW-0378">Hydrolase</keyword>
<organism evidence="4 5">
    <name type="scientific">Candidatus Brachybacterium intestinipullorum</name>
    <dbReference type="NCBI Taxonomy" id="2838512"/>
    <lineage>
        <taxon>Bacteria</taxon>
        <taxon>Bacillati</taxon>
        <taxon>Actinomycetota</taxon>
        <taxon>Actinomycetes</taxon>
        <taxon>Micrococcales</taxon>
        <taxon>Dermabacteraceae</taxon>
        <taxon>Brachybacterium</taxon>
    </lineage>
</organism>
<dbReference type="AlphaFoldDB" id="A0A9D2Q016"/>
<comment type="caution">
    <text evidence="4">The sequence shown here is derived from an EMBL/GenBank/DDBJ whole genome shotgun (WGS) entry which is preliminary data.</text>
</comment>
<dbReference type="InterPro" id="IPR029058">
    <property type="entry name" value="AB_hydrolase_fold"/>
</dbReference>
<evidence type="ECO:0000256" key="1">
    <source>
        <dbReference type="ARBA" id="ARBA00022801"/>
    </source>
</evidence>
<evidence type="ECO:0000313" key="4">
    <source>
        <dbReference type="EMBL" id="HJC68961.1"/>
    </source>
</evidence>
<proteinExistence type="predicted"/>
<dbReference type="InterPro" id="IPR013094">
    <property type="entry name" value="AB_hydrolase_3"/>
</dbReference>
<dbReference type="Gene3D" id="3.40.50.1820">
    <property type="entry name" value="alpha/beta hydrolase"/>
    <property type="match status" value="1"/>
</dbReference>
<evidence type="ECO:0000313" key="5">
    <source>
        <dbReference type="Proteomes" id="UP000823854"/>
    </source>
</evidence>